<reference evidence="3" key="1">
    <citation type="journal article" date="2019" name="Int. J. Syst. Evol. Microbiol.">
        <title>The Global Catalogue of Microorganisms (GCM) 10K type strain sequencing project: providing services to taxonomists for standard genome sequencing and annotation.</title>
        <authorList>
            <consortium name="The Broad Institute Genomics Platform"/>
            <consortium name="The Broad Institute Genome Sequencing Center for Infectious Disease"/>
            <person name="Wu L."/>
            <person name="Ma J."/>
        </authorList>
    </citation>
    <scope>NUCLEOTIDE SEQUENCE [LARGE SCALE GENOMIC DNA]</scope>
    <source>
        <strain evidence="3">CGMCC 1.16275</strain>
    </source>
</reference>
<accession>A0ABW2L038</accession>
<proteinExistence type="predicted"/>
<protein>
    <submittedName>
        <fullName evidence="2">Uncharacterized protein</fullName>
    </submittedName>
</protein>
<evidence type="ECO:0000256" key="1">
    <source>
        <dbReference type="SAM" id="Phobius"/>
    </source>
</evidence>
<gene>
    <name evidence="2" type="ORF">ACFQPS_15665</name>
</gene>
<keyword evidence="1" id="KW-1133">Transmembrane helix</keyword>
<keyword evidence="3" id="KW-1185">Reference proteome</keyword>
<sequence length="132" mass="14338">MTEMGSLISILSAAGVGGIVGGIVTSFLQSWLSRRAALDERRFREKKEAYVNLLNALHRSEVERTPEAALYVGHCRNVCDLVASAAAQRHIDQLFETNPLSDGSPHPQRSKVQADLKVAMRADLGIAVPKGE</sequence>
<keyword evidence="1" id="KW-0812">Transmembrane</keyword>
<dbReference type="Proteomes" id="UP001596456">
    <property type="component" value="Unassembled WGS sequence"/>
</dbReference>
<evidence type="ECO:0000313" key="3">
    <source>
        <dbReference type="Proteomes" id="UP001596456"/>
    </source>
</evidence>
<dbReference type="RefSeq" id="WP_377360157.1">
    <property type="nucleotide sequence ID" value="NZ_JBHTCM010000018.1"/>
</dbReference>
<keyword evidence="1" id="KW-0472">Membrane</keyword>
<dbReference type="EMBL" id="JBHTCM010000018">
    <property type="protein sequence ID" value="MFC7334605.1"/>
    <property type="molecule type" value="Genomic_DNA"/>
</dbReference>
<organism evidence="2 3">
    <name type="scientific">Rhodocista pekingensis</name>
    <dbReference type="NCBI Taxonomy" id="201185"/>
    <lineage>
        <taxon>Bacteria</taxon>
        <taxon>Pseudomonadati</taxon>
        <taxon>Pseudomonadota</taxon>
        <taxon>Alphaproteobacteria</taxon>
        <taxon>Rhodospirillales</taxon>
        <taxon>Azospirillaceae</taxon>
        <taxon>Rhodocista</taxon>
    </lineage>
</organism>
<name>A0ABW2L038_9PROT</name>
<feature type="transmembrane region" description="Helical" evidence="1">
    <location>
        <begin position="6"/>
        <end position="32"/>
    </location>
</feature>
<comment type="caution">
    <text evidence="2">The sequence shown here is derived from an EMBL/GenBank/DDBJ whole genome shotgun (WGS) entry which is preliminary data.</text>
</comment>
<evidence type="ECO:0000313" key="2">
    <source>
        <dbReference type="EMBL" id="MFC7334605.1"/>
    </source>
</evidence>